<comment type="caution">
    <text evidence="1">The sequence shown here is derived from an EMBL/GenBank/DDBJ whole genome shotgun (WGS) entry which is preliminary data.</text>
</comment>
<reference evidence="1 2" key="1">
    <citation type="submission" date="2019-06" db="EMBL/GenBank/DDBJ databases">
        <title>Enrichment of Autotrophic Halophilic Microorganisms from Red Sea Brine Pool Using Microbial Electrosynthesis System.</title>
        <authorList>
            <person name="Alqahtani M.F."/>
            <person name="Bajracharya S."/>
            <person name="Katuri K.P."/>
            <person name="Ali M."/>
            <person name="Saikaly P.E."/>
        </authorList>
    </citation>
    <scope>NUCLEOTIDE SEQUENCE [LARGE SCALE GENOMIC DNA]</scope>
    <source>
        <strain evidence="1">MES15</strain>
    </source>
</reference>
<evidence type="ECO:0000313" key="2">
    <source>
        <dbReference type="Proteomes" id="UP000431462"/>
    </source>
</evidence>
<organism evidence="1 2">
    <name type="scientific">Marinobacter adhaerens</name>
    <dbReference type="NCBI Taxonomy" id="1033846"/>
    <lineage>
        <taxon>Bacteria</taxon>
        <taxon>Pseudomonadati</taxon>
        <taxon>Pseudomonadota</taxon>
        <taxon>Gammaproteobacteria</taxon>
        <taxon>Pseudomonadales</taxon>
        <taxon>Marinobacteraceae</taxon>
        <taxon>Marinobacter</taxon>
    </lineage>
</organism>
<gene>
    <name evidence="1" type="ORF">FH752_08910</name>
</gene>
<evidence type="ECO:0000313" key="1">
    <source>
        <dbReference type="EMBL" id="MTI98727.1"/>
    </source>
</evidence>
<proteinExistence type="predicted"/>
<dbReference type="AlphaFoldDB" id="A0A844I422"/>
<name>A0A844I422_9GAMM</name>
<protein>
    <submittedName>
        <fullName evidence="1">Uncharacterized protein</fullName>
    </submittedName>
</protein>
<accession>A0A844I422</accession>
<dbReference type="EMBL" id="VENC01000008">
    <property type="protein sequence ID" value="MTI98727.1"/>
    <property type="molecule type" value="Genomic_DNA"/>
</dbReference>
<sequence length="86" mass="9957">MTSEEFAERFKSHPLGWSFQNLEVAKNIRTLKNTVSMTEGILLLMEFQGDITKPEYEFLREALQGNAQRNLKRIEQTNITGPLTKQ</sequence>
<dbReference type="Proteomes" id="UP000431462">
    <property type="component" value="Unassembled WGS sequence"/>
</dbReference>